<keyword evidence="8" id="KW-0626">Porin</keyword>
<accession>A0ABT5IY95</accession>
<evidence type="ECO:0000256" key="10">
    <source>
        <dbReference type="ARBA" id="ARBA00023237"/>
    </source>
</evidence>
<comment type="subcellular location">
    <subcellularLocation>
        <location evidence="1">Cell outer membrane</location>
        <topology evidence="1">Multi-pass membrane protein</topology>
    </subcellularLocation>
</comment>
<protein>
    <submittedName>
        <fullName evidence="13">Porin</fullName>
    </submittedName>
</protein>
<evidence type="ECO:0000313" key="13">
    <source>
        <dbReference type="EMBL" id="MDC7717548.1"/>
    </source>
</evidence>
<dbReference type="Proteomes" id="UP001219956">
    <property type="component" value="Unassembled WGS sequence"/>
</dbReference>
<feature type="signal peptide" evidence="11">
    <location>
        <begin position="1"/>
        <end position="21"/>
    </location>
</feature>
<dbReference type="CDD" id="cd00342">
    <property type="entry name" value="gram_neg_porins"/>
    <property type="match status" value="1"/>
</dbReference>
<evidence type="ECO:0000256" key="11">
    <source>
        <dbReference type="SAM" id="SignalP"/>
    </source>
</evidence>
<keyword evidence="10" id="KW-0998">Cell outer membrane</keyword>
<sequence length="375" mass="39808">MQKKLLASLVTLSLTSFAAHAEITWYGFLSAGVESVKASGNGDFKKDVPSTGRVTDQSSRLGVKGSTKVEDDVTVYGQIETSLRGFDQTGTNDKGETATLASRNSFVGIGGNFGKFELGQKDSAYKALTDIGLDAMSNTTASSHGSSNTFSRGEARLKNSVHYLSPNLSGFDLGASYGFDEARTLAANGTRQKNDRFSLAGKYKAEALQVAAGYDRQGSKNDSGNTAKELNSTVYTKLVASYTLPGGTFIGAGIEQAKMDYATGKDPKQTATTLTLGQTIGKTTLRASYSTLGALKNTRSGNDSDYKAKQWVIGATYDIYKQTQLYAYATKIKNEKSQNANLGNPVYDTGLGTSAASLTKGNDPQAFGAGIRYTF</sequence>
<keyword evidence="6 11" id="KW-0732">Signal</keyword>
<name>A0ABT5IY95_9NEIS</name>
<comment type="subunit">
    <text evidence="2">Homotrimer.</text>
</comment>
<comment type="caution">
    <text evidence="13">The sequence shown here is derived from an EMBL/GenBank/DDBJ whole genome shotgun (WGS) entry which is preliminary data.</text>
</comment>
<dbReference type="RefSeq" id="WP_272751863.1">
    <property type="nucleotide sequence ID" value="NZ_JAQQLF010000011.1"/>
</dbReference>
<dbReference type="EMBL" id="JAQQLF010000011">
    <property type="protein sequence ID" value="MDC7717548.1"/>
    <property type="molecule type" value="Genomic_DNA"/>
</dbReference>
<evidence type="ECO:0000256" key="5">
    <source>
        <dbReference type="ARBA" id="ARBA00022692"/>
    </source>
</evidence>
<reference evidence="13 14" key="1">
    <citation type="submission" date="2023-01" db="EMBL/GenBank/DDBJ databases">
        <title>Novel species of the genus Vogesella isolated from rivers.</title>
        <authorList>
            <person name="Lu H."/>
        </authorList>
    </citation>
    <scope>NUCLEOTIDE SEQUENCE [LARGE SCALE GENOMIC DNA]</scope>
    <source>
        <strain evidence="13 14">DC21W</strain>
    </source>
</reference>
<evidence type="ECO:0000256" key="3">
    <source>
        <dbReference type="ARBA" id="ARBA00022448"/>
    </source>
</evidence>
<feature type="chain" id="PRO_5046743348" evidence="11">
    <location>
        <begin position="22"/>
        <end position="375"/>
    </location>
</feature>
<evidence type="ECO:0000256" key="2">
    <source>
        <dbReference type="ARBA" id="ARBA00011233"/>
    </source>
</evidence>
<evidence type="ECO:0000256" key="6">
    <source>
        <dbReference type="ARBA" id="ARBA00022729"/>
    </source>
</evidence>
<dbReference type="PANTHER" id="PTHR34501:SF9">
    <property type="entry name" value="MAJOR OUTER MEMBRANE PROTEIN P.IA"/>
    <property type="match status" value="1"/>
</dbReference>
<evidence type="ECO:0000256" key="8">
    <source>
        <dbReference type="ARBA" id="ARBA00023114"/>
    </source>
</evidence>
<dbReference type="InterPro" id="IPR001702">
    <property type="entry name" value="Porin_Gram-ve"/>
</dbReference>
<evidence type="ECO:0000313" key="14">
    <source>
        <dbReference type="Proteomes" id="UP001219956"/>
    </source>
</evidence>
<keyword evidence="4" id="KW-1134">Transmembrane beta strand</keyword>
<dbReference type="InterPro" id="IPR050298">
    <property type="entry name" value="Gram-neg_bact_OMP"/>
</dbReference>
<dbReference type="SUPFAM" id="SSF56935">
    <property type="entry name" value="Porins"/>
    <property type="match status" value="1"/>
</dbReference>
<dbReference type="Gene3D" id="2.40.160.10">
    <property type="entry name" value="Porin"/>
    <property type="match status" value="1"/>
</dbReference>
<feature type="domain" description="Porin" evidence="12">
    <location>
        <begin position="11"/>
        <end position="336"/>
    </location>
</feature>
<dbReference type="InterPro" id="IPR023614">
    <property type="entry name" value="Porin_dom_sf"/>
</dbReference>
<keyword evidence="5" id="KW-0812">Transmembrane</keyword>
<evidence type="ECO:0000256" key="1">
    <source>
        <dbReference type="ARBA" id="ARBA00004571"/>
    </source>
</evidence>
<dbReference type="PRINTS" id="PR00182">
    <property type="entry name" value="ECOLNEIPORIN"/>
</dbReference>
<dbReference type="Pfam" id="PF13609">
    <property type="entry name" value="Porin_4"/>
    <property type="match status" value="1"/>
</dbReference>
<evidence type="ECO:0000256" key="7">
    <source>
        <dbReference type="ARBA" id="ARBA00023065"/>
    </source>
</evidence>
<dbReference type="InterPro" id="IPR033900">
    <property type="entry name" value="Gram_neg_porin_domain"/>
</dbReference>
<evidence type="ECO:0000256" key="4">
    <source>
        <dbReference type="ARBA" id="ARBA00022452"/>
    </source>
</evidence>
<dbReference type="PANTHER" id="PTHR34501">
    <property type="entry name" value="PROTEIN YDDL-RELATED"/>
    <property type="match status" value="1"/>
</dbReference>
<organism evidence="13 14">
    <name type="scientific">Vogesella aquatica</name>
    <dbReference type="NCBI Taxonomy" id="2984206"/>
    <lineage>
        <taxon>Bacteria</taxon>
        <taxon>Pseudomonadati</taxon>
        <taxon>Pseudomonadota</taxon>
        <taxon>Betaproteobacteria</taxon>
        <taxon>Neisseriales</taxon>
        <taxon>Chromobacteriaceae</taxon>
        <taxon>Vogesella</taxon>
    </lineage>
</organism>
<keyword evidence="3" id="KW-0813">Transport</keyword>
<evidence type="ECO:0000259" key="12">
    <source>
        <dbReference type="Pfam" id="PF13609"/>
    </source>
</evidence>
<keyword evidence="9" id="KW-0472">Membrane</keyword>
<evidence type="ECO:0000256" key="9">
    <source>
        <dbReference type="ARBA" id="ARBA00023136"/>
    </source>
</evidence>
<keyword evidence="7" id="KW-0406">Ion transport</keyword>
<keyword evidence="14" id="KW-1185">Reference proteome</keyword>
<proteinExistence type="predicted"/>
<gene>
    <name evidence="13" type="ORF">PQU95_10025</name>
</gene>